<reference evidence="2" key="1">
    <citation type="journal article" date="2023" name="Hortic. Res.">
        <title>A chromosome-level phased genome enabling allele-level studies in sweet orange: a case study on citrus Huanglongbing tolerance.</title>
        <authorList>
            <person name="Wu B."/>
            <person name="Yu Q."/>
            <person name="Deng Z."/>
            <person name="Duan Y."/>
            <person name="Luo F."/>
            <person name="Gmitter F. Jr."/>
        </authorList>
    </citation>
    <scope>NUCLEOTIDE SEQUENCE [LARGE SCALE GENOMIC DNA]</scope>
    <source>
        <strain evidence="2">cv. Valencia</strain>
    </source>
</reference>
<comment type="caution">
    <text evidence="1">The sequence shown here is derived from an EMBL/GenBank/DDBJ whole genome shotgun (WGS) entry which is preliminary data.</text>
</comment>
<name>A0ACB8L3I7_CITSI</name>
<proteinExistence type="predicted"/>
<dbReference type="Proteomes" id="UP000829398">
    <property type="component" value="Chromosome 4"/>
</dbReference>
<gene>
    <name evidence="1" type="ORF">KPL71_011423</name>
</gene>
<evidence type="ECO:0000313" key="1">
    <source>
        <dbReference type="EMBL" id="KAH9767839.1"/>
    </source>
</evidence>
<dbReference type="EMBL" id="CM039173">
    <property type="protein sequence ID" value="KAH9767839.1"/>
    <property type="molecule type" value="Genomic_DNA"/>
</dbReference>
<accession>A0ACB8L3I7</accession>
<organism evidence="1 2">
    <name type="scientific">Citrus sinensis</name>
    <name type="common">Sweet orange</name>
    <name type="synonym">Citrus aurantium var. sinensis</name>
    <dbReference type="NCBI Taxonomy" id="2711"/>
    <lineage>
        <taxon>Eukaryota</taxon>
        <taxon>Viridiplantae</taxon>
        <taxon>Streptophyta</taxon>
        <taxon>Embryophyta</taxon>
        <taxon>Tracheophyta</taxon>
        <taxon>Spermatophyta</taxon>
        <taxon>Magnoliopsida</taxon>
        <taxon>eudicotyledons</taxon>
        <taxon>Gunneridae</taxon>
        <taxon>Pentapetalae</taxon>
        <taxon>rosids</taxon>
        <taxon>malvids</taxon>
        <taxon>Sapindales</taxon>
        <taxon>Rutaceae</taxon>
        <taxon>Aurantioideae</taxon>
        <taxon>Citrus</taxon>
    </lineage>
</organism>
<keyword evidence="2" id="KW-1185">Reference proteome</keyword>
<sequence length="252" mass="27572">MATATTTSNTETTKVKLKLIIDKRANKVLFAEAEKDFVDSLFNLLYMPFGTVTRLLRDAVMVGCTGNLYQSLENLSEAVLITNHSKVELLKPLLKWEKPSVLLQPQACPPPVPVERKLYNCGNNHRYVTNQANKPCPQCYSSQSYEVRQSNMVSESESGIVKKSIGYTVTDDLSVTPGSMILGIGLLQGNIKDTGALKEKVVDIGPDEVLELLNASMQTNEALTTVFLPREEKVSGMKIMAPIGPQIPAPSG</sequence>
<evidence type="ECO:0000313" key="2">
    <source>
        <dbReference type="Proteomes" id="UP000829398"/>
    </source>
</evidence>
<protein>
    <submittedName>
        <fullName evidence="1">DUF674 family protein</fullName>
    </submittedName>
</protein>